<comment type="similarity">
    <text evidence="2">Belongs to the peroxisomal membrane protein PXMP2/4 family.</text>
</comment>
<dbReference type="GO" id="GO:0005739">
    <property type="term" value="C:mitochondrion"/>
    <property type="evidence" value="ECO:0007669"/>
    <property type="project" value="TreeGrafter"/>
</dbReference>
<evidence type="ECO:0000313" key="8">
    <source>
        <dbReference type="Proteomes" id="UP001218188"/>
    </source>
</evidence>
<evidence type="ECO:0000256" key="1">
    <source>
        <dbReference type="ARBA" id="ARBA00004141"/>
    </source>
</evidence>
<reference evidence="7" key="1">
    <citation type="submission" date="2023-03" db="EMBL/GenBank/DDBJ databases">
        <title>Massive genome expansion in bonnet fungi (Mycena s.s.) driven by repeated elements and novel gene families across ecological guilds.</title>
        <authorList>
            <consortium name="Lawrence Berkeley National Laboratory"/>
            <person name="Harder C.B."/>
            <person name="Miyauchi S."/>
            <person name="Viragh M."/>
            <person name="Kuo A."/>
            <person name="Thoen E."/>
            <person name="Andreopoulos B."/>
            <person name="Lu D."/>
            <person name="Skrede I."/>
            <person name="Drula E."/>
            <person name="Henrissat B."/>
            <person name="Morin E."/>
            <person name="Kohler A."/>
            <person name="Barry K."/>
            <person name="LaButti K."/>
            <person name="Morin E."/>
            <person name="Salamov A."/>
            <person name="Lipzen A."/>
            <person name="Mereny Z."/>
            <person name="Hegedus B."/>
            <person name="Baldrian P."/>
            <person name="Stursova M."/>
            <person name="Weitz H."/>
            <person name="Taylor A."/>
            <person name="Grigoriev I.V."/>
            <person name="Nagy L.G."/>
            <person name="Martin F."/>
            <person name="Kauserud H."/>
        </authorList>
    </citation>
    <scope>NUCLEOTIDE SEQUENCE</scope>
    <source>
        <strain evidence="7">CBHHK200</strain>
    </source>
</reference>
<feature type="coiled-coil region" evidence="6">
    <location>
        <begin position="3"/>
        <end position="44"/>
    </location>
</feature>
<dbReference type="InterPro" id="IPR007248">
    <property type="entry name" value="Mpv17_PMP22"/>
</dbReference>
<dbReference type="InterPro" id="IPR032675">
    <property type="entry name" value="LRR_dom_sf"/>
</dbReference>
<keyword evidence="5" id="KW-0472">Membrane</keyword>
<evidence type="ECO:0000256" key="2">
    <source>
        <dbReference type="ARBA" id="ARBA00006824"/>
    </source>
</evidence>
<evidence type="ECO:0000256" key="4">
    <source>
        <dbReference type="ARBA" id="ARBA00022989"/>
    </source>
</evidence>
<accession>A0AAD6SCI4</accession>
<name>A0AAD6SCI4_9AGAR</name>
<keyword evidence="3" id="KW-0812">Transmembrane</keyword>
<comment type="caution">
    <text evidence="7">The sequence shown here is derived from an EMBL/GenBank/DDBJ whole genome shotgun (WGS) entry which is preliminary data.</text>
</comment>
<evidence type="ECO:0000256" key="3">
    <source>
        <dbReference type="ARBA" id="ARBA00022692"/>
    </source>
</evidence>
<keyword evidence="6" id="KW-0175">Coiled coil</keyword>
<dbReference type="AlphaFoldDB" id="A0AAD6SCI4"/>
<organism evidence="7 8">
    <name type="scientific">Mycena alexandri</name>
    <dbReference type="NCBI Taxonomy" id="1745969"/>
    <lineage>
        <taxon>Eukaryota</taxon>
        <taxon>Fungi</taxon>
        <taxon>Dikarya</taxon>
        <taxon>Basidiomycota</taxon>
        <taxon>Agaricomycotina</taxon>
        <taxon>Agaricomycetes</taxon>
        <taxon>Agaricomycetidae</taxon>
        <taxon>Agaricales</taxon>
        <taxon>Marasmiineae</taxon>
        <taxon>Mycenaceae</taxon>
        <taxon>Mycena</taxon>
    </lineage>
</organism>
<dbReference type="PANTHER" id="PTHR11266">
    <property type="entry name" value="PEROXISOMAL MEMBRANE PROTEIN 2, PXMP2 MPV17"/>
    <property type="match status" value="1"/>
</dbReference>
<dbReference type="GO" id="GO:0016020">
    <property type="term" value="C:membrane"/>
    <property type="evidence" value="ECO:0007669"/>
    <property type="project" value="UniProtKB-SubCell"/>
</dbReference>
<sequence length="602" mass="67561">MSAEELQARIDKALTDIDHQKEVLRQLERNKSDLQRQLNGLRDPVARLPFEISSVIFRQCLPLFPVLRAHAAPVLLLSVCNTWSDIAVSTPELWAAIPVNFVTTRVLETSLKRALNHPVTIYLRDELSDSLTTILGNHVARLKHLDINNGDGYTALRVGDYPYLPFFTGLFPHLETLVVHGTNEGRSTWQSYTWHAFKIPHILEFLSRTPNLAECTFHDVLTDDDGLVVEEILVLPNLTCLKFGKTTGIHNLNSYADILRYLSLPALETLFFSGAKITSSDFSLFLERSSPPLRKLVIGDQCNTFSVLDMEKWMCRVPFLVHLEMAAPEDNLANDLVAVLAETSSDLIPDLQILRISHEPLTTLQLDYQGLLLLLSSRRAKFVEFKLVAVDMSEPDPQKKKISYLPASRLVAPLNAYGRAAKTRPYIIQISTSLLIWFTGDFLAQSIERTSQPTTASSWDVPRTLRSLLIGAGSAIPSYHWFNLLSRSFTRLPIWAAIAARVVTQQAVFAPVFSIYFFFAQAVLSGGTVADGIERVRAALVPSWLNSARVWPAVMLVNFAFVPQELRALLPGFVAVGWQGYLCILNQRTARLLEKENEVQEV</sequence>
<dbReference type="PANTHER" id="PTHR11266:SF113">
    <property type="entry name" value="MEMBRANE PROTEIN, MPV17_PMP22 FAMILY, PUTATIVE (AFU_ORTHOLOGUE AFUA_1G13840)-RELATED"/>
    <property type="match status" value="1"/>
</dbReference>
<comment type="subcellular location">
    <subcellularLocation>
        <location evidence="1">Membrane</location>
        <topology evidence="1">Multi-pass membrane protein</topology>
    </subcellularLocation>
</comment>
<keyword evidence="8" id="KW-1185">Reference proteome</keyword>
<dbReference type="EMBL" id="JARJCM010000154">
    <property type="protein sequence ID" value="KAJ7025336.1"/>
    <property type="molecule type" value="Genomic_DNA"/>
</dbReference>
<dbReference type="SUPFAM" id="SSF52047">
    <property type="entry name" value="RNI-like"/>
    <property type="match status" value="1"/>
</dbReference>
<dbReference type="Pfam" id="PF04117">
    <property type="entry name" value="Mpv17_PMP22"/>
    <property type="match status" value="1"/>
</dbReference>
<protein>
    <recommendedName>
        <fullName evidence="9">F-box domain-containing protein</fullName>
    </recommendedName>
</protein>
<gene>
    <name evidence="7" type="ORF">C8F04DRAFT_1400625</name>
</gene>
<keyword evidence="4" id="KW-1133">Transmembrane helix</keyword>
<dbReference type="Proteomes" id="UP001218188">
    <property type="component" value="Unassembled WGS sequence"/>
</dbReference>
<proteinExistence type="inferred from homology"/>
<dbReference type="Gene3D" id="3.80.10.10">
    <property type="entry name" value="Ribonuclease Inhibitor"/>
    <property type="match status" value="1"/>
</dbReference>
<evidence type="ECO:0000313" key="7">
    <source>
        <dbReference type="EMBL" id="KAJ7025336.1"/>
    </source>
</evidence>
<evidence type="ECO:0000256" key="6">
    <source>
        <dbReference type="SAM" id="Coils"/>
    </source>
</evidence>
<evidence type="ECO:0008006" key="9">
    <source>
        <dbReference type="Google" id="ProtNLM"/>
    </source>
</evidence>
<evidence type="ECO:0000256" key="5">
    <source>
        <dbReference type="ARBA" id="ARBA00023136"/>
    </source>
</evidence>